<keyword evidence="2" id="KW-1185">Reference proteome</keyword>
<accession>A0A024B068</accession>
<protein>
    <submittedName>
        <fullName evidence="1">Uncharacterized protein</fullName>
    </submittedName>
</protein>
<name>A0A024B068_9CAUD</name>
<evidence type="ECO:0000313" key="1">
    <source>
        <dbReference type="EMBL" id="AHZ09742.1"/>
    </source>
</evidence>
<evidence type="ECO:0000313" key="2">
    <source>
        <dbReference type="Proteomes" id="UP000026901"/>
    </source>
</evidence>
<proteinExistence type="predicted"/>
<sequence>MVDSKGLRELEVKFEGEEQEYIVQVETTHSVHIAIGTLHTLDEATTALELIEGEEVLHAKMIPDSFDNFVKLMMINELRGLSLNMPHELK</sequence>
<dbReference type="GeneID" id="19525359"/>
<reference evidence="2" key="1">
    <citation type="submission" date="2014-09" db="EMBL/GenBank/DDBJ databases">
        <authorList>
            <person name="Sauder A.B."/>
            <person name="McKenzie Q.R."/>
            <person name="Temple L.M."/>
            <person name="Alexis B.K."/>
            <person name="Al-Atrache Z."/>
            <person name="Lewis L.O."/>
            <person name="Loesser-Casey K.E."/>
            <person name="Mitchell K.J."/>
        </authorList>
    </citation>
    <scope>NUCLEOTIDE SEQUENCE [LARGE SCALE GENOMIC DNA]</scope>
</reference>
<dbReference type="RefSeq" id="YP_009035539.1">
    <property type="nucleotide sequence ID" value="NC_024207.1"/>
</dbReference>
<dbReference type="KEGG" id="vg:19525359"/>
<dbReference type="Proteomes" id="UP000026901">
    <property type="component" value="Segment"/>
</dbReference>
<organism evidence="1 2">
    <name type="scientific">Bacillus phage Evoli</name>
    <dbReference type="NCBI Taxonomy" id="1486658"/>
    <lineage>
        <taxon>Viruses</taxon>
        <taxon>Duplodnaviria</taxon>
        <taxon>Heunggongvirae</taxon>
        <taxon>Uroviricota</taxon>
        <taxon>Caudoviricetes</taxon>
        <taxon>Herelleviridae</taxon>
        <taxon>Bastillevirinae</taxon>
        <taxon>Bastillevirus</taxon>
        <taxon>Bastillevirus evoli</taxon>
    </lineage>
</organism>
<dbReference type="EMBL" id="KJ489398">
    <property type="protein sequence ID" value="AHZ09742.1"/>
    <property type="molecule type" value="Genomic_DNA"/>
</dbReference>